<keyword evidence="2 3" id="KW-0408">Iron</keyword>
<evidence type="ECO:0000256" key="3">
    <source>
        <dbReference type="RuleBase" id="RU000461"/>
    </source>
</evidence>
<dbReference type="GO" id="GO:0005506">
    <property type="term" value="F:iron ion binding"/>
    <property type="evidence" value="ECO:0007669"/>
    <property type="project" value="InterPro"/>
</dbReference>
<dbReference type="PRINTS" id="PR00385">
    <property type="entry name" value="P450"/>
</dbReference>
<dbReference type="InterPro" id="IPR050196">
    <property type="entry name" value="Cytochrome_P450_Monoox"/>
</dbReference>
<accession>A0A6P8HTD7</accession>
<comment type="cofactor">
    <cofactor evidence="2">
        <name>heme</name>
        <dbReference type="ChEBI" id="CHEBI:30413"/>
    </cofactor>
</comment>
<dbReference type="GO" id="GO:0016705">
    <property type="term" value="F:oxidoreductase activity, acting on paired donors, with incorporation or reduction of molecular oxygen"/>
    <property type="evidence" value="ECO:0007669"/>
    <property type="project" value="InterPro"/>
</dbReference>
<name>A0A6P8HTD7_ACTTE</name>
<dbReference type="PRINTS" id="PR00463">
    <property type="entry name" value="EP450I"/>
</dbReference>
<gene>
    <name evidence="6" type="primary">LOC116292697</name>
</gene>
<keyword evidence="3" id="KW-0560">Oxidoreductase</keyword>
<feature type="binding site" description="axial binding residue" evidence="2">
    <location>
        <position position="411"/>
    </location>
    <ligand>
        <name>heme</name>
        <dbReference type="ChEBI" id="CHEBI:30413"/>
    </ligand>
    <ligandPart>
        <name>Fe</name>
        <dbReference type="ChEBI" id="CHEBI:18248"/>
    </ligandPart>
</feature>
<dbReference type="PANTHER" id="PTHR24291:SF175">
    <property type="entry name" value="CYTOCHROME P450"/>
    <property type="match status" value="1"/>
</dbReference>
<dbReference type="KEGG" id="aten:116292697"/>
<keyword evidence="3" id="KW-0503">Monooxygenase</keyword>
<keyword evidence="4" id="KW-1133">Transmembrane helix</keyword>
<evidence type="ECO:0000313" key="6">
    <source>
        <dbReference type="RefSeq" id="XP_031555945.1"/>
    </source>
</evidence>
<dbReference type="GO" id="GO:0020037">
    <property type="term" value="F:heme binding"/>
    <property type="evidence" value="ECO:0007669"/>
    <property type="project" value="InterPro"/>
</dbReference>
<dbReference type="PROSITE" id="PS00086">
    <property type="entry name" value="CYTOCHROME_P450"/>
    <property type="match status" value="1"/>
</dbReference>
<dbReference type="InParanoid" id="A0A6P8HTD7"/>
<dbReference type="PANTHER" id="PTHR24291">
    <property type="entry name" value="CYTOCHROME P450 FAMILY 4"/>
    <property type="match status" value="1"/>
</dbReference>
<keyword evidence="2 3" id="KW-0479">Metal-binding</keyword>
<dbReference type="RefSeq" id="XP_031555945.1">
    <property type="nucleotide sequence ID" value="XM_031700085.1"/>
</dbReference>
<dbReference type="Proteomes" id="UP000515163">
    <property type="component" value="Unplaced"/>
</dbReference>
<reference evidence="6" key="1">
    <citation type="submission" date="2025-08" db="UniProtKB">
        <authorList>
            <consortium name="RefSeq"/>
        </authorList>
    </citation>
    <scope>IDENTIFICATION</scope>
    <source>
        <tissue evidence="6">Tentacle</tissue>
    </source>
</reference>
<evidence type="ECO:0000256" key="2">
    <source>
        <dbReference type="PIRSR" id="PIRSR602401-1"/>
    </source>
</evidence>
<feature type="transmembrane region" description="Helical" evidence="4">
    <location>
        <begin position="12"/>
        <end position="32"/>
    </location>
</feature>
<dbReference type="GO" id="GO:0004497">
    <property type="term" value="F:monooxygenase activity"/>
    <property type="evidence" value="ECO:0007669"/>
    <property type="project" value="UniProtKB-KW"/>
</dbReference>
<dbReference type="InterPro" id="IPR001128">
    <property type="entry name" value="Cyt_P450"/>
</dbReference>
<dbReference type="SUPFAM" id="SSF48264">
    <property type="entry name" value="Cytochrome P450"/>
    <property type="match status" value="1"/>
</dbReference>
<dbReference type="Gene3D" id="1.10.630.10">
    <property type="entry name" value="Cytochrome P450"/>
    <property type="match status" value="1"/>
</dbReference>
<evidence type="ECO:0000256" key="1">
    <source>
        <dbReference type="ARBA" id="ARBA00010617"/>
    </source>
</evidence>
<organism evidence="5 6">
    <name type="scientific">Actinia tenebrosa</name>
    <name type="common">Australian red waratah sea anemone</name>
    <dbReference type="NCBI Taxonomy" id="6105"/>
    <lineage>
        <taxon>Eukaryota</taxon>
        <taxon>Metazoa</taxon>
        <taxon>Cnidaria</taxon>
        <taxon>Anthozoa</taxon>
        <taxon>Hexacorallia</taxon>
        <taxon>Actiniaria</taxon>
        <taxon>Actiniidae</taxon>
        <taxon>Actinia</taxon>
    </lineage>
</organism>
<evidence type="ECO:0000313" key="5">
    <source>
        <dbReference type="Proteomes" id="UP000515163"/>
    </source>
</evidence>
<dbReference type="InterPro" id="IPR036396">
    <property type="entry name" value="Cyt_P450_sf"/>
</dbReference>
<dbReference type="InterPro" id="IPR017972">
    <property type="entry name" value="Cyt_P450_CS"/>
</dbReference>
<keyword evidence="2 3" id="KW-0349">Heme</keyword>
<comment type="similarity">
    <text evidence="1 3">Belongs to the cytochrome P450 family.</text>
</comment>
<dbReference type="InterPro" id="IPR002401">
    <property type="entry name" value="Cyt_P450_E_grp-I"/>
</dbReference>
<dbReference type="Pfam" id="PF00067">
    <property type="entry name" value="p450"/>
    <property type="match status" value="1"/>
</dbReference>
<proteinExistence type="inferred from homology"/>
<keyword evidence="4" id="KW-0812">Transmembrane</keyword>
<dbReference type="OrthoDB" id="1470350at2759"/>
<dbReference type="GeneID" id="116292697"/>
<dbReference type="AlphaFoldDB" id="A0A6P8HTD7"/>
<keyword evidence="4" id="KW-0472">Membrane</keyword>
<keyword evidence="5" id="KW-1185">Reference proteome</keyword>
<sequence length="465" mass="52457">MFGSLFVACSSWGTLLSALITFILVWIVYRTIQFRYSSLSKIPGPPGLPIIGGTRVNVTGPQNLKHVLITHRHKYVKTKNIRAFVPSVGNGLLTCSHDDHVRQYKMVSPAFSYSNLKGMVAVFQQVAHNLVKTWTDKLSSSPSGFCDIEAQKDLNHCTLDIIGKCAFGYDFDSVFSGDNQLAKAFTSIIQVTNFSHLLLMKLFPFYKYFYTESKNAMKITDEIVLEVIHKKMNSTKSQTKKKDLLDRLLEHYDGASKKDVEEMRSQVFTFLLAGHETSSVALAWTLYELSKNPEIQTRAREEVFAVLGKDLNIEWSKLDELKFLGNIVKESLRLHSPVYHVVRQAIEDDVIDGYLIPKGTTVAVGIQTTHILPKYWKDPDIFIPDRFQENDGQPSNIPNIFLPFSIGPRSCIGNKFALAEIKTVLATLLKNFVFTECSGMEFKPVIQITVRPNPSLHLLISKIKG</sequence>
<evidence type="ECO:0000256" key="4">
    <source>
        <dbReference type="SAM" id="Phobius"/>
    </source>
</evidence>
<protein>
    <submittedName>
        <fullName evidence="6">Cytochrome P450 4F5-like</fullName>
    </submittedName>
</protein>